<evidence type="ECO:0000313" key="1">
    <source>
        <dbReference type="EMBL" id="QBJ04455.1"/>
    </source>
</evidence>
<evidence type="ECO:0000313" key="2">
    <source>
        <dbReference type="Proteomes" id="UP000293575"/>
    </source>
</evidence>
<proteinExistence type="predicted"/>
<dbReference type="EMBL" id="MK473373">
    <property type="protein sequence ID" value="QBJ04455.1"/>
    <property type="molecule type" value="Genomic_DNA"/>
</dbReference>
<dbReference type="RefSeq" id="YP_009820449.1">
    <property type="nucleotide sequence ID" value="NC_048166.1"/>
</dbReference>
<dbReference type="KEGG" id="vg:55011885"/>
<dbReference type="GeneID" id="55011885"/>
<reference evidence="1" key="1">
    <citation type="submission" date="2019-01" db="EMBL/GenBank/DDBJ databases">
        <authorList>
            <person name="Hylling O."/>
            <person name="Carstens A.B."/>
            <person name="Hansen L.H."/>
        </authorList>
    </citation>
    <scope>NUCLEOTIDE SEQUENCE [LARGE SCALE GENOMIC DNA]</scope>
</reference>
<name>A0A481W664_9CAUD</name>
<keyword evidence="2" id="KW-1185">Reference proteome</keyword>
<protein>
    <submittedName>
        <fullName evidence="1">Uncharacterized protein</fullName>
    </submittedName>
</protein>
<dbReference type="Proteomes" id="UP000293575">
    <property type="component" value="Segment"/>
</dbReference>
<sequence>MNATSEIRAHWAMVECLFDEIYLGQHGDTLHEREMIEELFRYFAGHDPRFHAAGLRWNPKGYIEYRGCKAEGAIALFLGLPTTPRGDATHQAVNTLYKTFETTLDFRVWLRWHVQKMYGFTDKRRDLWTDYPRVFPSIVNETNHLEKV</sequence>
<organism evidence="1 2">
    <name type="scientific">Pseudomonas phage Lana</name>
    <dbReference type="NCBI Taxonomy" id="2530172"/>
    <lineage>
        <taxon>Viruses</taxon>
        <taxon>Duplodnaviria</taxon>
        <taxon>Heunggongvirae</taxon>
        <taxon>Uroviricota</taxon>
        <taxon>Caudoviricetes</taxon>
        <taxon>Lanavirus</taxon>
        <taxon>Lanavirus lana</taxon>
    </lineage>
</organism>
<accession>A0A481W664</accession>